<name>A0AAV7F2K5_ARIFI</name>
<evidence type="ECO:0000313" key="2">
    <source>
        <dbReference type="Proteomes" id="UP000825729"/>
    </source>
</evidence>
<reference evidence="1 2" key="1">
    <citation type="submission" date="2021-07" db="EMBL/GenBank/DDBJ databases">
        <title>The Aristolochia fimbriata genome: insights into angiosperm evolution, floral development and chemical biosynthesis.</title>
        <authorList>
            <person name="Jiao Y."/>
        </authorList>
    </citation>
    <scope>NUCLEOTIDE SEQUENCE [LARGE SCALE GENOMIC DNA]</scope>
    <source>
        <strain evidence="1">IBCAS-2021</strain>
        <tissue evidence="1">Leaf</tissue>
    </source>
</reference>
<keyword evidence="2" id="KW-1185">Reference proteome</keyword>
<proteinExistence type="predicted"/>
<gene>
    <name evidence="1" type="ORF">H6P81_007086</name>
</gene>
<sequence length="78" mass="8879">MKKLGTIKLELEFEDPIDYGLCSQFISCNSLHAISGATKVEFMPKFTMRGIWQRWRESCPTDGSKVDDAVTVFTESQE</sequence>
<evidence type="ECO:0000313" key="1">
    <source>
        <dbReference type="EMBL" id="KAG9454182.1"/>
    </source>
</evidence>
<comment type="caution">
    <text evidence="1">The sequence shown here is derived from an EMBL/GenBank/DDBJ whole genome shotgun (WGS) entry which is preliminary data.</text>
</comment>
<organism evidence="1 2">
    <name type="scientific">Aristolochia fimbriata</name>
    <name type="common">White veined hardy Dutchman's pipe vine</name>
    <dbReference type="NCBI Taxonomy" id="158543"/>
    <lineage>
        <taxon>Eukaryota</taxon>
        <taxon>Viridiplantae</taxon>
        <taxon>Streptophyta</taxon>
        <taxon>Embryophyta</taxon>
        <taxon>Tracheophyta</taxon>
        <taxon>Spermatophyta</taxon>
        <taxon>Magnoliopsida</taxon>
        <taxon>Magnoliidae</taxon>
        <taxon>Piperales</taxon>
        <taxon>Aristolochiaceae</taxon>
        <taxon>Aristolochia</taxon>
    </lineage>
</organism>
<accession>A0AAV7F2K5</accession>
<protein>
    <submittedName>
        <fullName evidence="1">Uncharacterized protein</fullName>
    </submittedName>
</protein>
<dbReference type="Proteomes" id="UP000825729">
    <property type="component" value="Unassembled WGS sequence"/>
</dbReference>
<dbReference type="EMBL" id="JAINDJ010000003">
    <property type="protein sequence ID" value="KAG9454182.1"/>
    <property type="molecule type" value="Genomic_DNA"/>
</dbReference>
<dbReference type="AlphaFoldDB" id="A0AAV7F2K5"/>